<dbReference type="InterPro" id="IPR036875">
    <property type="entry name" value="Znf_CCHC_sf"/>
</dbReference>
<proteinExistence type="predicted"/>
<name>A0A1R1YP50_9FUNG</name>
<keyword evidence="1" id="KW-0863">Zinc-finger</keyword>
<dbReference type="EMBL" id="LSSM01000507">
    <property type="protein sequence ID" value="OMJ28689.1"/>
    <property type="molecule type" value="Genomic_DNA"/>
</dbReference>
<dbReference type="OrthoDB" id="8026949at2759"/>
<evidence type="ECO:0000313" key="4">
    <source>
        <dbReference type="Proteomes" id="UP000187429"/>
    </source>
</evidence>
<feature type="domain" description="CCHC-type" evidence="2">
    <location>
        <begin position="109"/>
        <end position="125"/>
    </location>
</feature>
<dbReference type="Proteomes" id="UP000187429">
    <property type="component" value="Unassembled WGS sequence"/>
</dbReference>
<gene>
    <name evidence="3" type="ORF">AYI69_g1825</name>
</gene>
<organism evidence="3 4">
    <name type="scientific">Smittium culicis</name>
    <dbReference type="NCBI Taxonomy" id="133412"/>
    <lineage>
        <taxon>Eukaryota</taxon>
        <taxon>Fungi</taxon>
        <taxon>Fungi incertae sedis</taxon>
        <taxon>Zoopagomycota</taxon>
        <taxon>Kickxellomycotina</taxon>
        <taxon>Harpellomycetes</taxon>
        <taxon>Harpellales</taxon>
        <taxon>Legeriomycetaceae</taxon>
        <taxon>Smittium</taxon>
    </lineage>
</organism>
<evidence type="ECO:0000259" key="2">
    <source>
        <dbReference type="PROSITE" id="PS50158"/>
    </source>
</evidence>
<dbReference type="GO" id="GO:0003676">
    <property type="term" value="F:nucleic acid binding"/>
    <property type="evidence" value="ECO:0007669"/>
    <property type="project" value="InterPro"/>
</dbReference>
<evidence type="ECO:0000256" key="1">
    <source>
        <dbReference type="PROSITE-ProRule" id="PRU00047"/>
    </source>
</evidence>
<dbReference type="SUPFAM" id="SSF57756">
    <property type="entry name" value="Retrovirus zinc finger-like domains"/>
    <property type="match status" value="1"/>
</dbReference>
<comment type="caution">
    <text evidence="3">The sequence shown here is derived from an EMBL/GenBank/DDBJ whole genome shotgun (WGS) entry which is preliminary data.</text>
</comment>
<reference evidence="4" key="1">
    <citation type="submission" date="2017-01" db="EMBL/GenBank/DDBJ databases">
        <authorList>
            <person name="Wang Y."/>
            <person name="White M."/>
            <person name="Kvist S."/>
            <person name="Moncalvo J.-M."/>
        </authorList>
    </citation>
    <scope>NUCLEOTIDE SEQUENCE [LARGE SCALE GENOMIC DNA]</scope>
    <source>
        <strain evidence="4">ID-206-W2</strain>
    </source>
</reference>
<sequence>MYIKESINEIYKRIIKNVDSEIWWEVIKNDTSQGIDHTMTRVEDLYQKKHGNSKSKEGKPENKTKEVKILKAKEVLPENQMSKMIEMMENLTLLISNQSKTKFDPMKIKCFNCGQLGHATKFCNEPRNVENRMKNYSEMHKAKVEEEASPEAREKSHAPEERAMYISSDTNNNGCVFLSGQKRIRIEDITNNTLPAVPRTNQKNKLEIIGDKKKKPVQKLGQTSIIPSRILDGNAPISNKELFMIYPKYLKETIKALQIYEKSKNKNILYTNEVGHDSIAVNYKRQKLLSYIMCKINNQDIPLFIDSGSTSCVICK</sequence>
<accession>A0A1R1YP50</accession>
<dbReference type="GO" id="GO:0008270">
    <property type="term" value="F:zinc ion binding"/>
    <property type="evidence" value="ECO:0007669"/>
    <property type="project" value="UniProtKB-KW"/>
</dbReference>
<keyword evidence="1" id="KW-0479">Metal-binding</keyword>
<keyword evidence="4" id="KW-1185">Reference proteome</keyword>
<dbReference type="InterPro" id="IPR001878">
    <property type="entry name" value="Znf_CCHC"/>
</dbReference>
<dbReference type="AlphaFoldDB" id="A0A1R1YP50"/>
<protein>
    <recommendedName>
        <fullName evidence="2">CCHC-type domain-containing protein</fullName>
    </recommendedName>
</protein>
<keyword evidence="1" id="KW-0862">Zinc</keyword>
<dbReference type="PROSITE" id="PS50158">
    <property type="entry name" value="ZF_CCHC"/>
    <property type="match status" value="1"/>
</dbReference>
<evidence type="ECO:0000313" key="3">
    <source>
        <dbReference type="EMBL" id="OMJ28689.1"/>
    </source>
</evidence>